<evidence type="ECO:0000256" key="1">
    <source>
        <dbReference type="SAM" id="MobiDB-lite"/>
    </source>
</evidence>
<evidence type="ECO:0000313" key="2">
    <source>
        <dbReference type="EMBL" id="AUX22293.1"/>
    </source>
</evidence>
<feature type="compositionally biased region" description="Basic residues" evidence="1">
    <location>
        <begin position="97"/>
        <end position="112"/>
    </location>
</feature>
<name>A0A4P2Q0G7_SORCE</name>
<protein>
    <submittedName>
        <fullName evidence="2">Uncharacterized protein</fullName>
    </submittedName>
</protein>
<feature type="region of interest" description="Disordered" evidence="1">
    <location>
        <begin position="15"/>
        <end position="112"/>
    </location>
</feature>
<proteinExistence type="predicted"/>
<dbReference type="Proteomes" id="UP000295781">
    <property type="component" value="Chromosome"/>
</dbReference>
<feature type="compositionally biased region" description="Basic residues" evidence="1">
    <location>
        <begin position="79"/>
        <end position="88"/>
    </location>
</feature>
<gene>
    <name evidence="2" type="ORF">SOCEGT47_027940</name>
</gene>
<dbReference type="EMBL" id="CP012670">
    <property type="protein sequence ID" value="AUX22293.1"/>
    <property type="molecule type" value="Genomic_DNA"/>
</dbReference>
<reference evidence="2 3" key="1">
    <citation type="submission" date="2015-09" db="EMBL/GenBank/DDBJ databases">
        <title>Sorangium comparison.</title>
        <authorList>
            <person name="Zaburannyi N."/>
            <person name="Bunk B."/>
            <person name="Overmann J."/>
            <person name="Mueller R."/>
        </authorList>
    </citation>
    <scope>NUCLEOTIDE SEQUENCE [LARGE SCALE GENOMIC DNA]</scope>
    <source>
        <strain evidence="2 3">So ceGT47</strain>
    </source>
</reference>
<accession>A0A4P2Q0G7</accession>
<dbReference type="AlphaFoldDB" id="A0A4P2Q0G7"/>
<feature type="compositionally biased region" description="Basic and acidic residues" evidence="1">
    <location>
        <begin position="25"/>
        <end position="58"/>
    </location>
</feature>
<organism evidence="2 3">
    <name type="scientific">Sorangium cellulosum</name>
    <name type="common">Polyangium cellulosum</name>
    <dbReference type="NCBI Taxonomy" id="56"/>
    <lineage>
        <taxon>Bacteria</taxon>
        <taxon>Pseudomonadati</taxon>
        <taxon>Myxococcota</taxon>
        <taxon>Polyangia</taxon>
        <taxon>Polyangiales</taxon>
        <taxon>Polyangiaceae</taxon>
        <taxon>Sorangium</taxon>
    </lineage>
</organism>
<evidence type="ECO:0000313" key="3">
    <source>
        <dbReference type="Proteomes" id="UP000295781"/>
    </source>
</evidence>
<sequence length="112" mass="12267">MSPAQREQAVAAFLGSVSQEEIDEREAMAEGDPHLAAKMEARDTRRSSRERTAPERGLRAGPGPPCASEIDGVGATPQPRRRRGRFRRGPSWGPRRAQARARVRGQGRPAGR</sequence>